<dbReference type="GO" id="GO:0006508">
    <property type="term" value="P:proteolysis"/>
    <property type="evidence" value="ECO:0007669"/>
    <property type="project" value="UniProtKB-KW"/>
</dbReference>
<dbReference type="PANTHER" id="PTHR43330:SF27">
    <property type="entry name" value="METHIONINE AMINOPEPTIDASE"/>
    <property type="match status" value="1"/>
</dbReference>
<accession>A0A3A4R7Y7</accession>
<dbReference type="Proteomes" id="UP000266426">
    <property type="component" value="Unassembled WGS sequence"/>
</dbReference>
<evidence type="ECO:0000256" key="4">
    <source>
        <dbReference type="ARBA" id="ARBA00022723"/>
    </source>
</evidence>
<feature type="binding site" evidence="6">
    <location>
        <position position="105"/>
    </location>
    <ligand>
        <name>a divalent metal cation</name>
        <dbReference type="ChEBI" id="CHEBI:60240"/>
        <label>1</label>
    </ligand>
</feature>
<feature type="binding site" evidence="6">
    <location>
        <position position="232"/>
    </location>
    <ligand>
        <name>a divalent metal cation</name>
        <dbReference type="ChEBI" id="CHEBI:60240"/>
        <label>2</label>
        <note>catalytic</note>
    </ligand>
</feature>
<evidence type="ECO:0000313" key="10">
    <source>
        <dbReference type="Proteomes" id="UP000266426"/>
    </source>
</evidence>
<protein>
    <recommendedName>
        <fullName evidence="6 7">Methionine aminopeptidase</fullName>
        <shortName evidence="6">MAP</shortName>
        <shortName evidence="6">MetAP</shortName>
        <ecNumber evidence="6 7">3.4.11.18</ecNumber>
    </recommendedName>
    <alternativeName>
        <fullName evidence="6">Peptidase M</fullName>
    </alternativeName>
</protein>
<feature type="binding site" evidence="6">
    <location>
        <position position="77"/>
    </location>
    <ligand>
        <name>substrate</name>
    </ligand>
</feature>
<feature type="binding site" evidence="6">
    <location>
        <position position="232"/>
    </location>
    <ligand>
        <name>a divalent metal cation</name>
        <dbReference type="ChEBI" id="CHEBI:60240"/>
        <label>1</label>
    </ligand>
</feature>
<feature type="binding site" evidence="6">
    <location>
        <position position="105"/>
    </location>
    <ligand>
        <name>a divalent metal cation</name>
        <dbReference type="ChEBI" id="CHEBI:60240"/>
        <label>2</label>
        <note>catalytic</note>
    </ligand>
</feature>
<dbReference type="AlphaFoldDB" id="A0A3A4R7Y7"/>
<sequence>MILIKSARELDKMRESARITQCVLNEVINHIRVGSTTYELDRIAEQALAQYDALPAFKGYRGYPASVCVSVNEEVVHGIPGKRKLREGDIVSLDFGVLKDGYYGDMAVTVGVGKISPEREKLLRVTKESLLRGIEQAQPGKRLGDISHAIESYVVNNGFSIVRDYVGHGIGREMHEEPQIPNFGEPNTGPVLKEGMVFAIEPMVNVGTYKVKTLADGWTVVTRDKKASAHFEHTVAITENGPEVLTWQKTT</sequence>
<dbReference type="InterPro" id="IPR036005">
    <property type="entry name" value="Creatinase/aminopeptidase-like"/>
</dbReference>
<evidence type="ECO:0000256" key="7">
    <source>
        <dbReference type="RuleBase" id="RU003653"/>
    </source>
</evidence>
<comment type="function">
    <text evidence="1 6">Removes the N-terminal methionine from nascent proteins. The N-terminal methionine is often cleaved when the second residue in the primary sequence is small and uncharged (Met-Ala-, Cys, Gly, Pro, Ser, Thr, or Val). Requires deformylation of the N(alpha)-formylated initiator methionine before it can be hydrolyzed.</text>
</comment>
<feature type="binding site" evidence="6">
    <location>
        <position position="201"/>
    </location>
    <ligand>
        <name>a divalent metal cation</name>
        <dbReference type="ChEBI" id="CHEBI:60240"/>
        <label>2</label>
        <note>catalytic</note>
    </ligand>
</feature>
<dbReference type="GO" id="GO:0070006">
    <property type="term" value="F:metalloaminopeptidase activity"/>
    <property type="evidence" value="ECO:0007669"/>
    <property type="project" value="UniProtKB-UniRule"/>
</dbReference>
<dbReference type="EMBL" id="QZJZ01000067">
    <property type="protein sequence ID" value="RJP58398.1"/>
    <property type="molecule type" value="Genomic_DNA"/>
</dbReference>
<dbReference type="GO" id="GO:0046872">
    <property type="term" value="F:metal ion binding"/>
    <property type="evidence" value="ECO:0007669"/>
    <property type="project" value="UniProtKB-UniRule"/>
</dbReference>
<dbReference type="GO" id="GO:0004239">
    <property type="term" value="F:initiator methionyl aminopeptidase activity"/>
    <property type="evidence" value="ECO:0007669"/>
    <property type="project" value="UniProtKB-UniRule"/>
</dbReference>
<dbReference type="Pfam" id="PF00557">
    <property type="entry name" value="Peptidase_M24"/>
    <property type="match status" value="1"/>
</dbReference>
<comment type="similarity">
    <text evidence="6">Belongs to the peptidase M24A family. Methionine aminopeptidase type 1 subfamily.</text>
</comment>
<comment type="cofactor">
    <cofactor evidence="6">
        <name>Co(2+)</name>
        <dbReference type="ChEBI" id="CHEBI:48828"/>
    </cofactor>
    <cofactor evidence="6">
        <name>Zn(2+)</name>
        <dbReference type="ChEBI" id="CHEBI:29105"/>
    </cofactor>
    <cofactor evidence="6">
        <name>Mn(2+)</name>
        <dbReference type="ChEBI" id="CHEBI:29035"/>
    </cofactor>
    <cofactor evidence="6">
        <name>Fe(2+)</name>
        <dbReference type="ChEBI" id="CHEBI:29033"/>
    </cofactor>
    <text evidence="6">Binds 2 divalent metal cations per subunit. Has a high-affinity and a low affinity metal-binding site. The true nature of the physiological cofactor is under debate. The enzyme is active with cobalt, zinc, manganese or divalent iron ions. Most likely, methionine aminopeptidases function as mononuclear Fe(2+)-metalloproteases under physiological conditions, and the catalytically relevant metal-binding site has been assigned to the histidine-containing high-affinity site.</text>
</comment>
<evidence type="ECO:0000256" key="3">
    <source>
        <dbReference type="ARBA" id="ARBA00022670"/>
    </source>
</evidence>
<name>A0A3A4R7Y7_9BACT</name>
<reference evidence="9 10" key="1">
    <citation type="journal article" date="2017" name="ISME J.">
        <title>Energy and carbon metabolisms in a deep terrestrial subsurface fluid microbial community.</title>
        <authorList>
            <person name="Momper L."/>
            <person name="Jungbluth S.P."/>
            <person name="Lee M.D."/>
            <person name="Amend J.P."/>
        </authorList>
    </citation>
    <scope>NUCLEOTIDE SEQUENCE [LARGE SCALE GENOMIC DNA]</scope>
    <source>
        <strain evidence="9">SURF_26</strain>
    </source>
</reference>
<evidence type="ECO:0000256" key="2">
    <source>
        <dbReference type="ARBA" id="ARBA00022438"/>
    </source>
</evidence>
<gene>
    <name evidence="6 9" type="primary">map</name>
    <name evidence="9" type="ORF">C4541_08050</name>
</gene>
<evidence type="ECO:0000256" key="1">
    <source>
        <dbReference type="ARBA" id="ARBA00002521"/>
    </source>
</evidence>
<feature type="domain" description="Peptidase M24" evidence="8">
    <location>
        <begin position="11"/>
        <end position="239"/>
    </location>
</feature>
<dbReference type="PRINTS" id="PR00599">
    <property type="entry name" value="MAPEPTIDASE"/>
</dbReference>
<evidence type="ECO:0000313" key="9">
    <source>
        <dbReference type="EMBL" id="RJP58398.1"/>
    </source>
</evidence>
<organism evidence="9 10">
    <name type="scientific">Candidatus Auribacter fodinae</name>
    <dbReference type="NCBI Taxonomy" id="2093366"/>
    <lineage>
        <taxon>Bacteria</taxon>
        <taxon>Pseudomonadati</taxon>
        <taxon>Candidatus Auribacterota</taxon>
        <taxon>Candidatus Auribacteria</taxon>
        <taxon>Candidatus Auribacterales</taxon>
        <taxon>Candidatus Auribacteraceae</taxon>
        <taxon>Candidatus Auribacter</taxon>
    </lineage>
</organism>
<dbReference type="GO" id="GO:0005829">
    <property type="term" value="C:cytosol"/>
    <property type="evidence" value="ECO:0007669"/>
    <property type="project" value="TreeGrafter"/>
</dbReference>
<keyword evidence="5 6" id="KW-0378">Hydrolase</keyword>
<dbReference type="InterPro" id="IPR002467">
    <property type="entry name" value="Pept_M24A_MAP1"/>
</dbReference>
<dbReference type="Gene3D" id="3.90.230.10">
    <property type="entry name" value="Creatinase/methionine aminopeptidase superfamily"/>
    <property type="match status" value="1"/>
</dbReference>
<dbReference type="SUPFAM" id="SSF55920">
    <property type="entry name" value="Creatinase/aminopeptidase"/>
    <property type="match status" value="1"/>
</dbReference>
<feature type="binding site" evidence="6">
    <location>
        <position position="175"/>
    </location>
    <ligand>
        <name>substrate</name>
    </ligand>
</feature>
<dbReference type="InterPro" id="IPR000994">
    <property type="entry name" value="Pept_M24"/>
</dbReference>
<dbReference type="HAMAP" id="MF_01974">
    <property type="entry name" value="MetAP_1"/>
    <property type="match status" value="1"/>
</dbReference>
<evidence type="ECO:0000259" key="8">
    <source>
        <dbReference type="Pfam" id="PF00557"/>
    </source>
</evidence>
<evidence type="ECO:0000256" key="6">
    <source>
        <dbReference type="HAMAP-Rule" id="MF_01974"/>
    </source>
</evidence>
<comment type="caution">
    <text evidence="9">The sequence shown here is derived from an EMBL/GenBank/DDBJ whole genome shotgun (WGS) entry which is preliminary data.</text>
</comment>
<dbReference type="PANTHER" id="PTHR43330">
    <property type="entry name" value="METHIONINE AMINOPEPTIDASE"/>
    <property type="match status" value="1"/>
</dbReference>
<dbReference type="CDD" id="cd01086">
    <property type="entry name" value="MetAP1"/>
    <property type="match status" value="1"/>
</dbReference>
<dbReference type="PROSITE" id="PS00680">
    <property type="entry name" value="MAP_1"/>
    <property type="match status" value="1"/>
</dbReference>
<comment type="catalytic activity">
    <reaction evidence="6 7">
        <text>Release of N-terminal amino acids, preferentially methionine, from peptides and arylamides.</text>
        <dbReference type="EC" id="3.4.11.18"/>
    </reaction>
</comment>
<keyword evidence="4 6" id="KW-0479">Metal-binding</keyword>
<dbReference type="InterPro" id="IPR001714">
    <property type="entry name" value="Pept_M24_MAP"/>
</dbReference>
<dbReference type="EC" id="3.4.11.18" evidence="6 7"/>
<evidence type="ECO:0000256" key="5">
    <source>
        <dbReference type="ARBA" id="ARBA00022801"/>
    </source>
</evidence>
<dbReference type="NCBIfam" id="TIGR00500">
    <property type="entry name" value="met_pdase_I"/>
    <property type="match status" value="1"/>
</dbReference>
<feature type="binding site" evidence="6">
    <location>
        <position position="94"/>
    </location>
    <ligand>
        <name>a divalent metal cation</name>
        <dbReference type="ChEBI" id="CHEBI:60240"/>
        <label>1</label>
    </ligand>
</feature>
<keyword evidence="2 6" id="KW-0031">Aminopeptidase</keyword>
<proteinExistence type="inferred from homology"/>
<comment type="subunit">
    <text evidence="6">Monomer.</text>
</comment>
<keyword evidence="3 6" id="KW-0645">Protease</keyword>
<feature type="binding site" evidence="6">
    <location>
        <position position="168"/>
    </location>
    <ligand>
        <name>a divalent metal cation</name>
        <dbReference type="ChEBI" id="CHEBI:60240"/>
        <label>2</label>
        <note>catalytic</note>
    </ligand>
</feature>